<dbReference type="Gene3D" id="2.40.420.20">
    <property type="match status" value="1"/>
</dbReference>
<dbReference type="Proteomes" id="UP000237819">
    <property type="component" value="Unassembled WGS sequence"/>
</dbReference>
<evidence type="ECO:0000256" key="1">
    <source>
        <dbReference type="ARBA" id="ARBA00022448"/>
    </source>
</evidence>
<proteinExistence type="predicted"/>
<reference evidence="3 4" key="1">
    <citation type="submission" date="2018-02" db="EMBL/GenBank/DDBJ databases">
        <title>Comparative genomes isolates from brazilian mangrove.</title>
        <authorList>
            <person name="Araujo J.E."/>
            <person name="Taketani R.G."/>
            <person name="Silva M.C.P."/>
            <person name="Loureco M.V."/>
            <person name="Andreote F.D."/>
        </authorList>
    </citation>
    <scope>NUCLEOTIDE SEQUENCE [LARGE SCALE GENOMIC DNA]</scope>
    <source>
        <strain evidence="3 4">Nap-Phe MGV</strain>
    </source>
</reference>
<name>A0A2S8GS19_9BACT</name>
<dbReference type="EMBL" id="PUHZ01000005">
    <property type="protein sequence ID" value="PQO47223.1"/>
    <property type="molecule type" value="Genomic_DNA"/>
</dbReference>
<keyword evidence="1" id="KW-0813">Transport</keyword>
<keyword evidence="2" id="KW-1133">Transmembrane helix</keyword>
<dbReference type="GO" id="GO:0030313">
    <property type="term" value="C:cell envelope"/>
    <property type="evidence" value="ECO:0007669"/>
    <property type="project" value="TreeGrafter"/>
</dbReference>
<dbReference type="InterPro" id="IPR051909">
    <property type="entry name" value="MFP_Cation_Efflux"/>
</dbReference>
<keyword evidence="2" id="KW-0472">Membrane</keyword>
<dbReference type="GO" id="GO:0015679">
    <property type="term" value="P:plasma membrane copper ion transport"/>
    <property type="evidence" value="ECO:0007669"/>
    <property type="project" value="TreeGrafter"/>
</dbReference>
<organism evidence="3 4">
    <name type="scientific">Blastopirellula marina</name>
    <dbReference type="NCBI Taxonomy" id="124"/>
    <lineage>
        <taxon>Bacteria</taxon>
        <taxon>Pseudomonadati</taxon>
        <taxon>Planctomycetota</taxon>
        <taxon>Planctomycetia</taxon>
        <taxon>Pirellulales</taxon>
        <taxon>Pirellulaceae</taxon>
        <taxon>Blastopirellula</taxon>
    </lineage>
</organism>
<dbReference type="GO" id="GO:0060003">
    <property type="term" value="P:copper ion export"/>
    <property type="evidence" value="ECO:0007669"/>
    <property type="project" value="TreeGrafter"/>
</dbReference>
<keyword evidence="2" id="KW-0812">Transmembrane</keyword>
<comment type="caution">
    <text evidence="3">The sequence shown here is derived from an EMBL/GenBank/DDBJ whole genome shotgun (WGS) entry which is preliminary data.</text>
</comment>
<dbReference type="PANTHER" id="PTHR30097:SF4">
    <property type="entry name" value="SLR6042 PROTEIN"/>
    <property type="match status" value="1"/>
</dbReference>
<feature type="transmembrane region" description="Helical" evidence="2">
    <location>
        <begin position="12"/>
        <end position="32"/>
    </location>
</feature>
<dbReference type="PANTHER" id="PTHR30097">
    <property type="entry name" value="CATION EFFLUX SYSTEM PROTEIN CUSB"/>
    <property type="match status" value="1"/>
</dbReference>
<protein>
    <recommendedName>
        <fullName evidence="5">MchE protein</fullName>
    </recommendedName>
</protein>
<evidence type="ECO:0000313" key="3">
    <source>
        <dbReference type="EMBL" id="PQO47223.1"/>
    </source>
</evidence>
<sequence length="465" mass="51001">MEFLPVFKYFQTILAIAAICGLIALGVTHELWVPLLAPSGEEGEDLSAAAAAGGAPPSEQLLLSEQAQKNLKLTSKPLRPTNYWKTIDVPGMIVDRPGISDRGVVAPVTAIVTSIHHYAGDTVETDDVLFTLRLVGESFQTSQTELFKAIKDREIAQEHIDRLDDLAKAGGVAGVRVIDLKNEVRRLDVSINAYRQDLQIRGLAPDQIAAIASGELISDVVIRVPPVAADENESDHQAPAERLPAFEVQEVNVRLGEQVQAGEMLCTLSHHQSLFIEGNAFRRELPLLQKGAEESLPITVELAEDAQGDWDAPIPPTTIHHISNTLDAKNRTASFYLTLENQFRSYQRDGKRLFLWRFRPGQRVRLKVNTEQLENVFVLPAAAVVQEGAESYVFRRNGDLFERRPVHVVHQTQSEAVIANDGSIPPGLYVAQNAAVQLNRALKSKSGTAQPGVHVHADGSVHANH</sequence>
<gene>
    <name evidence="3" type="ORF">C5Y93_04065</name>
</gene>
<accession>A0A2S8GS19</accession>
<evidence type="ECO:0000313" key="4">
    <source>
        <dbReference type="Proteomes" id="UP000237819"/>
    </source>
</evidence>
<dbReference type="AlphaFoldDB" id="A0A2S8GS19"/>
<evidence type="ECO:0000256" key="2">
    <source>
        <dbReference type="SAM" id="Phobius"/>
    </source>
</evidence>
<evidence type="ECO:0008006" key="5">
    <source>
        <dbReference type="Google" id="ProtNLM"/>
    </source>
</evidence>